<feature type="transmembrane region" description="Helical" evidence="6">
    <location>
        <begin position="84"/>
        <end position="105"/>
    </location>
</feature>
<keyword evidence="2" id="KW-1003">Cell membrane</keyword>
<comment type="subcellular location">
    <subcellularLocation>
        <location evidence="1">Cell membrane</location>
        <topology evidence="1">Multi-pass membrane protein</topology>
    </subcellularLocation>
</comment>
<dbReference type="Pfam" id="PF01943">
    <property type="entry name" value="Polysacc_synt"/>
    <property type="match status" value="1"/>
</dbReference>
<feature type="transmembrane region" description="Helical" evidence="6">
    <location>
        <begin position="291"/>
        <end position="315"/>
    </location>
</feature>
<feature type="transmembrane region" description="Helical" evidence="6">
    <location>
        <begin position="111"/>
        <end position="133"/>
    </location>
</feature>
<keyword evidence="5 6" id="KW-0472">Membrane</keyword>
<evidence type="ECO:0000256" key="2">
    <source>
        <dbReference type="ARBA" id="ARBA00022475"/>
    </source>
</evidence>
<feature type="transmembrane region" description="Helical" evidence="6">
    <location>
        <begin position="12"/>
        <end position="29"/>
    </location>
</feature>
<keyword evidence="4 6" id="KW-1133">Transmembrane helix</keyword>
<dbReference type="CDD" id="cd13128">
    <property type="entry name" value="MATE_Wzx_like"/>
    <property type="match status" value="1"/>
</dbReference>
<comment type="caution">
    <text evidence="7">The sequence shown here is derived from an EMBL/GenBank/DDBJ whole genome shotgun (WGS) entry which is preliminary data.</text>
</comment>
<dbReference type="GO" id="GO:0005886">
    <property type="term" value="C:plasma membrane"/>
    <property type="evidence" value="ECO:0007669"/>
    <property type="project" value="UniProtKB-SubCell"/>
</dbReference>
<organism evidence="7 8">
    <name type="scientific">Leuconostoc gelidum subsp. gelidum</name>
    <dbReference type="NCBI Taxonomy" id="1607839"/>
    <lineage>
        <taxon>Bacteria</taxon>
        <taxon>Bacillati</taxon>
        <taxon>Bacillota</taxon>
        <taxon>Bacilli</taxon>
        <taxon>Lactobacillales</taxon>
        <taxon>Lactobacillaceae</taxon>
        <taxon>Leuconostoc</taxon>
        <taxon>Leuconostoc gelidum group</taxon>
    </lineage>
</organism>
<sequence length="479" mass="54686">MKLLRNFLYNSAYQLLVLFLPFITMPYISRVLGPRGIGINSYTYSIVMFFTLFGSLGLSIYGAREIATVQDNIKDRSAIFWNVFLLKCVTVVIAWVLFMLFIPTIDHHYNIYYYAQSILFLTTMLDVSWYFAGMEQFKTIVIRNTLLKLVTVGLVFIYVKNVNDLVLYIIFINIGNLIANVSMVFGLKDQIQKPVYSKIFNSYFFIPLLPALALFLPNIAANVYLLLNKVMIGQLDSVISAGFYQQSDSIIKIVVAIITSLGTVLMPRVSSLYSEKKFREIKKYVYKSMNFSLALSFPLMLGIIGISSYFVPWFFGPGYESVVVLIRVESITLVLIAISNVLGMQFLVPTRRTRDFTISITTGAIVNIALNPFLIMRFGALGAMVATVVAELVVVIVQMYLLRNAFNFLKLFSGVWKYFICALIMALAIIFINHHLELESKWIIILCDVVIGIFTYVMSNILFRTDIVMELNHFRKHKF</sequence>
<keyword evidence="3 6" id="KW-0812">Transmembrane</keyword>
<protein>
    <submittedName>
        <fullName evidence="7">Flippase</fullName>
    </submittedName>
</protein>
<feature type="transmembrane region" description="Helical" evidence="6">
    <location>
        <begin position="165"/>
        <end position="187"/>
    </location>
</feature>
<dbReference type="InterPro" id="IPR050833">
    <property type="entry name" value="Poly_Biosynth_Transport"/>
</dbReference>
<dbReference type="InterPro" id="IPR002797">
    <property type="entry name" value="Polysacc_synth"/>
</dbReference>
<evidence type="ECO:0000256" key="3">
    <source>
        <dbReference type="ARBA" id="ARBA00022692"/>
    </source>
</evidence>
<feature type="transmembrane region" description="Helical" evidence="6">
    <location>
        <begin position="41"/>
        <end position="63"/>
    </location>
</feature>
<feature type="transmembrane region" description="Helical" evidence="6">
    <location>
        <begin position="250"/>
        <end position="270"/>
    </location>
</feature>
<feature type="transmembrane region" description="Helical" evidence="6">
    <location>
        <begin position="321"/>
        <end position="344"/>
    </location>
</feature>
<name>A0AB35FX42_LEUGE</name>
<evidence type="ECO:0000313" key="7">
    <source>
        <dbReference type="EMBL" id="MBZ6015194.1"/>
    </source>
</evidence>
<evidence type="ECO:0000256" key="6">
    <source>
        <dbReference type="SAM" id="Phobius"/>
    </source>
</evidence>
<evidence type="ECO:0000256" key="1">
    <source>
        <dbReference type="ARBA" id="ARBA00004651"/>
    </source>
</evidence>
<dbReference type="Proteomes" id="UP000727071">
    <property type="component" value="Unassembled WGS sequence"/>
</dbReference>
<evidence type="ECO:0000256" key="4">
    <source>
        <dbReference type="ARBA" id="ARBA00022989"/>
    </source>
</evidence>
<proteinExistence type="predicted"/>
<feature type="transmembrane region" description="Helical" evidence="6">
    <location>
        <begin position="199"/>
        <end position="227"/>
    </location>
</feature>
<feature type="transmembrane region" description="Helical" evidence="6">
    <location>
        <begin position="442"/>
        <end position="463"/>
    </location>
</feature>
<dbReference type="AlphaFoldDB" id="A0AB35FX42"/>
<feature type="transmembrane region" description="Helical" evidence="6">
    <location>
        <begin position="356"/>
        <end position="375"/>
    </location>
</feature>
<dbReference type="PANTHER" id="PTHR30250">
    <property type="entry name" value="PST FAMILY PREDICTED COLANIC ACID TRANSPORTER"/>
    <property type="match status" value="1"/>
</dbReference>
<evidence type="ECO:0000313" key="8">
    <source>
        <dbReference type="Proteomes" id="UP000727071"/>
    </source>
</evidence>
<feature type="transmembrane region" description="Helical" evidence="6">
    <location>
        <begin position="140"/>
        <end position="159"/>
    </location>
</feature>
<dbReference type="RefSeq" id="WP_184284942.1">
    <property type="nucleotide sequence ID" value="NZ_JAHBFV010000003.1"/>
</dbReference>
<feature type="transmembrane region" description="Helical" evidence="6">
    <location>
        <begin position="414"/>
        <end position="436"/>
    </location>
</feature>
<accession>A0AB35FX42</accession>
<evidence type="ECO:0000256" key="5">
    <source>
        <dbReference type="ARBA" id="ARBA00023136"/>
    </source>
</evidence>
<dbReference type="EMBL" id="JAHBFV010000003">
    <property type="protein sequence ID" value="MBZ6015194.1"/>
    <property type="molecule type" value="Genomic_DNA"/>
</dbReference>
<gene>
    <name evidence="7" type="ORF">KII88_01365</name>
</gene>
<dbReference type="PANTHER" id="PTHR30250:SF11">
    <property type="entry name" value="O-ANTIGEN TRANSPORTER-RELATED"/>
    <property type="match status" value="1"/>
</dbReference>
<reference evidence="7" key="1">
    <citation type="submission" date="2021-05" db="EMBL/GenBank/DDBJ databases">
        <title>Pangenome of Leuconostoc gelidum warrants species status for Leuconostoc gelidum subsp. gasicomitatum.</title>
        <authorList>
            <person name="Johansson P."/>
            <person name="Sade E."/>
            <person name="Hultman J."/>
            <person name="Auvinen P."/>
            <person name="Bjorkroth J."/>
        </authorList>
    </citation>
    <scope>NUCLEOTIDE SEQUENCE</scope>
    <source>
        <strain evidence="7">C220d</strain>
    </source>
</reference>
<feature type="transmembrane region" description="Helical" evidence="6">
    <location>
        <begin position="381"/>
        <end position="402"/>
    </location>
</feature>